<name>A0A484KD78_9ASTE</name>
<dbReference type="PANTHER" id="PTHR33116:SF86">
    <property type="entry name" value="REVERSE TRANSCRIPTASE DOMAIN-CONTAINING PROTEIN"/>
    <property type="match status" value="1"/>
</dbReference>
<organism evidence="2 3">
    <name type="scientific">Cuscuta campestris</name>
    <dbReference type="NCBI Taxonomy" id="132261"/>
    <lineage>
        <taxon>Eukaryota</taxon>
        <taxon>Viridiplantae</taxon>
        <taxon>Streptophyta</taxon>
        <taxon>Embryophyta</taxon>
        <taxon>Tracheophyta</taxon>
        <taxon>Spermatophyta</taxon>
        <taxon>Magnoliopsida</taxon>
        <taxon>eudicotyledons</taxon>
        <taxon>Gunneridae</taxon>
        <taxon>Pentapetalae</taxon>
        <taxon>asterids</taxon>
        <taxon>lamiids</taxon>
        <taxon>Solanales</taxon>
        <taxon>Convolvulaceae</taxon>
        <taxon>Cuscuteae</taxon>
        <taxon>Cuscuta</taxon>
        <taxon>Cuscuta subgen. Grammica</taxon>
        <taxon>Cuscuta sect. Cleistogrammica</taxon>
    </lineage>
</organism>
<dbReference type="Pfam" id="PF13966">
    <property type="entry name" value="zf-RVT"/>
    <property type="match status" value="1"/>
</dbReference>
<evidence type="ECO:0000259" key="1">
    <source>
        <dbReference type="Pfam" id="PF13966"/>
    </source>
</evidence>
<feature type="domain" description="Reverse transcriptase zinc-binding" evidence="1">
    <location>
        <begin position="192"/>
        <end position="279"/>
    </location>
</feature>
<keyword evidence="3" id="KW-1185">Reference proteome</keyword>
<dbReference type="Proteomes" id="UP000595140">
    <property type="component" value="Unassembled WGS sequence"/>
</dbReference>
<proteinExistence type="predicted"/>
<evidence type="ECO:0000313" key="2">
    <source>
        <dbReference type="EMBL" id="VFQ61834.1"/>
    </source>
</evidence>
<sequence length="428" mass="48939">MNGFWWDGKGTNNRGIRWMSWERMTIPKKFGGLGFRNIRMFNVAMLGKQGWRFLTKPNSLVARVFKARYFPNNSFLEAELGRQPSYCWKSILSAQEILRSGIRRRIGDGRETHLWGTPWLLEEVNPYPSMVRCVENEDPLMADLIDFDLNSWNVEKLEQYFDAGEVLQIRRVPVNTRSSDGWFWIRDFRGAYTVKSAYRCLMGDASVVSSFSNWGRFWRIPVAPKVLVCLWRTIRGILPTRDALISKRVEVDGGCPLCGGALETVDHIFLFCPFADSVWRLMGKGGNIISFISFQNWFQVRCQNDTLLELRTVALTCWAIWKARNSAIWDHKTLHPGELKNMVLSMEAQWSNKTVAERERTPQRHEVSLRAEAYRCFFDAATSISEESISFGCVLFYPGGAFVAAANGGKLGPLDPLLAEALACKETL</sequence>
<dbReference type="PANTHER" id="PTHR33116">
    <property type="entry name" value="REVERSE TRANSCRIPTASE ZINC-BINDING DOMAIN-CONTAINING PROTEIN-RELATED-RELATED"/>
    <property type="match status" value="1"/>
</dbReference>
<gene>
    <name evidence="2" type="ORF">CCAM_LOCUS3610</name>
</gene>
<dbReference type="EMBL" id="OOIL02000204">
    <property type="protein sequence ID" value="VFQ61834.1"/>
    <property type="molecule type" value="Genomic_DNA"/>
</dbReference>
<dbReference type="InterPro" id="IPR026960">
    <property type="entry name" value="RVT-Znf"/>
</dbReference>
<reference evidence="2 3" key="1">
    <citation type="submission" date="2018-04" db="EMBL/GenBank/DDBJ databases">
        <authorList>
            <person name="Vogel A."/>
        </authorList>
    </citation>
    <scope>NUCLEOTIDE SEQUENCE [LARGE SCALE GENOMIC DNA]</scope>
</reference>
<protein>
    <recommendedName>
        <fullName evidence="1">Reverse transcriptase zinc-binding domain-containing protein</fullName>
    </recommendedName>
</protein>
<dbReference type="OrthoDB" id="1742963at2759"/>
<evidence type="ECO:0000313" key="3">
    <source>
        <dbReference type="Proteomes" id="UP000595140"/>
    </source>
</evidence>
<dbReference type="AlphaFoldDB" id="A0A484KD78"/>
<accession>A0A484KD78</accession>